<organism evidence="1 2">
    <name type="scientific">Streblomastix strix</name>
    <dbReference type="NCBI Taxonomy" id="222440"/>
    <lineage>
        <taxon>Eukaryota</taxon>
        <taxon>Metamonada</taxon>
        <taxon>Preaxostyla</taxon>
        <taxon>Oxymonadida</taxon>
        <taxon>Streblomastigidae</taxon>
        <taxon>Streblomastix</taxon>
    </lineage>
</organism>
<evidence type="ECO:0000313" key="2">
    <source>
        <dbReference type="Proteomes" id="UP000324800"/>
    </source>
</evidence>
<proteinExistence type="predicted"/>
<evidence type="ECO:0008006" key="3">
    <source>
        <dbReference type="Google" id="ProtNLM"/>
    </source>
</evidence>
<dbReference type="AlphaFoldDB" id="A0A5J4WZU7"/>
<evidence type="ECO:0000313" key="1">
    <source>
        <dbReference type="EMBL" id="KAA6400420.1"/>
    </source>
</evidence>
<comment type="caution">
    <text evidence="1">The sequence shown here is derived from an EMBL/GenBank/DDBJ whole genome shotgun (WGS) entry which is preliminary data.</text>
</comment>
<accession>A0A5J4WZU7</accession>
<gene>
    <name evidence="1" type="ORF">EZS28_004048</name>
</gene>
<dbReference type="EMBL" id="SNRW01000564">
    <property type="protein sequence ID" value="KAA6400420.1"/>
    <property type="molecule type" value="Genomic_DNA"/>
</dbReference>
<name>A0A5J4WZU7_9EUKA</name>
<reference evidence="1 2" key="1">
    <citation type="submission" date="2019-03" db="EMBL/GenBank/DDBJ databases">
        <title>Single cell metagenomics reveals metabolic interactions within the superorganism composed of flagellate Streblomastix strix and complex community of Bacteroidetes bacteria on its surface.</title>
        <authorList>
            <person name="Treitli S.C."/>
            <person name="Kolisko M."/>
            <person name="Husnik F."/>
            <person name="Keeling P."/>
            <person name="Hampl V."/>
        </authorList>
    </citation>
    <scope>NUCLEOTIDE SEQUENCE [LARGE SCALE GENOMIC DNA]</scope>
    <source>
        <strain evidence="1">ST1C</strain>
    </source>
</reference>
<dbReference type="Proteomes" id="UP000324800">
    <property type="component" value="Unassembled WGS sequence"/>
</dbReference>
<dbReference type="OrthoDB" id="5231586at2759"/>
<protein>
    <recommendedName>
        <fullName evidence="3">DDE-1 domain-containing protein</fullName>
    </recommendedName>
</protein>
<sequence length="172" mass="19772">MHTEMQGITLCDVTMPPHVVTKRVTLDAEVHTTNVRFNEDLVIVHGPKVYVNKPIFRAWIIDVLIPYVDFLRSEKLGINEETILLMGNLKVQKMKKHYNQWQKHAYDRYLFNRTTVMHYRQAYNASESKTDVQTVSRLVAATKAAATPSINRAGFKKAAIVSVLFQGIYSYN</sequence>